<dbReference type="AlphaFoldDB" id="A0A381UE56"/>
<protein>
    <submittedName>
        <fullName evidence="1">Uncharacterized protein</fullName>
    </submittedName>
</protein>
<reference evidence="1" key="1">
    <citation type="submission" date="2018-05" db="EMBL/GenBank/DDBJ databases">
        <authorList>
            <person name="Lanie J.A."/>
            <person name="Ng W.-L."/>
            <person name="Kazmierczak K.M."/>
            <person name="Andrzejewski T.M."/>
            <person name="Davidsen T.M."/>
            <person name="Wayne K.J."/>
            <person name="Tettelin H."/>
            <person name="Glass J.I."/>
            <person name="Rusch D."/>
            <person name="Podicherti R."/>
            <person name="Tsui H.-C.T."/>
            <person name="Winkler M.E."/>
        </authorList>
    </citation>
    <scope>NUCLEOTIDE SEQUENCE</scope>
</reference>
<accession>A0A381UE56</accession>
<proteinExistence type="predicted"/>
<name>A0A381UE56_9ZZZZ</name>
<evidence type="ECO:0000313" key="1">
    <source>
        <dbReference type="EMBL" id="SVA26430.1"/>
    </source>
</evidence>
<gene>
    <name evidence="1" type="ORF">METZ01_LOCUS79284</name>
</gene>
<dbReference type="EMBL" id="UINC01006254">
    <property type="protein sequence ID" value="SVA26430.1"/>
    <property type="molecule type" value="Genomic_DNA"/>
</dbReference>
<sequence>MMSLFGQEYFKCQHEKLNKKKNSKNMYDCNECNQTFRIIPVKHDPIFDKPKLPDLGPDFPDFFNPDYPELKDHPDFIR</sequence>
<organism evidence="1">
    <name type="scientific">marine metagenome</name>
    <dbReference type="NCBI Taxonomy" id="408172"/>
    <lineage>
        <taxon>unclassified sequences</taxon>
        <taxon>metagenomes</taxon>
        <taxon>ecological metagenomes</taxon>
    </lineage>
</organism>